<feature type="transmembrane region" description="Helical" evidence="6">
    <location>
        <begin position="170"/>
        <end position="189"/>
    </location>
</feature>
<accession>A0A1J0KSA4</accession>
<evidence type="ECO:0000256" key="2">
    <source>
        <dbReference type="ARBA" id="ARBA00022475"/>
    </source>
</evidence>
<evidence type="ECO:0000256" key="6">
    <source>
        <dbReference type="RuleBase" id="RU366058"/>
    </source>
</evidence>
<dbReference type="GO" id="GO:0005886">
    <property type="term" value="C:plasma membrane"/>
    <property type="evidence" value="ECO:0007669"/>
    <property type="project" value="UniProtKB-SubCell"/>
</dbReference>
<keyword evidence="9" id="KW-1185">Reference proteome</keyword>
<feature type="transmembrane region" description="Helical" evidence="6">
    <location>
        <begin position="56"/>
        <end position="75"/>
    </location>
</feature>
<keyword evidence="4 6" id="KW-1133">Transmembrane helix</keyword>
<evidence type="ECO:0000313" key="9">
    <source>
        <dbReference type="Proteomes" id="UP000182521"/>
    </source>
</evidence>
<keyword evidence="5 6" id="KW-0472">Membrane</keyword>
<protein>
    <recommendedName>
        <fullName evidence="6">TVP38/TMEM64 family membrane protein</fullName>
    </recommendedName>
</protein>
<comment type="similarity">
    <text evidence="6">Belongs to the TVP38/TMEM64 family.</text>
</comment>
<keyword evidence="3 6" id="KW-0812">Transmembrane</keyword>
<feature type="transmembrane region" description="Helical" evidence="6">
    <location>
        <begin position="14"/>
        <end position="36"/>
    </location>
</feature>
<dbReference type="InterPro" id="IPR015414">
    <property type="entry name" value="TMEM64"/>
</dbReference>
<dbReference type="PANTHER" id="PTHR12677:SF59">
    <property type="entry name" value="GOLGI APPARATUS MEMBRANE PROTEIN TVP38-RELATED"/>
    <property type="match status" value="1"/>
</dbReference>
<feature type="domain" description="VTT" evidence="7">
    <location>
        <begin position="79"/>
        <end position="191"/>
    </location>
</feature>
<proteinExistence type="inferred from homology"/>
<evidence type="ECO:0000256" key="4">
    <source>
        <dbReference type="ARBA" id="ARBA00022989"/>
    </source>
</evidence>
<dbReference type="KEGG" id="frc:KX01_1716"/>
<dbReference type="AlphaFoldDB" id="A0A1J0KSA4"/>
<dbReference type="InterPro" id="IPR032816">
    <property type="entry name" value="VTT_dom"/>
</dbReference>
<feature type="transmembrane region" description="Helical" evidence="6">
    <location>
        <begin position="87"/>
        <end position="113"/>
    </location>
</feature>
<keyword evidence="2 6" id="KW-1003">Cell membrane</keyword>
<organism evidence="8 9">
    <name type="scientific">Francisella frigiditurris</name>
    <dbReference type="NCBI Taxonomy" id="1542390"/>
    <lineage>
        <taxon>Bacteria</taxon>
        <taxon>Pseudomonadati</taxon>
        <taxon>Pseudomonadota</taxon>
        <taxon>Gammaproteobacteria</taxon>
        <taxon>Thiotrichales</taxon>
        <taxon>Francisellaceae</taxon>
        <taxon>Francisella</taxon>
    </lineage>
</organism>
<dbReference type="RefSeq" id="WP_408606604.1">
    <property type="nucleotide sequence ID" value="NZ_CP009654.1"/>
</dbReference>
<dbReference type="STRING" id="1542390.KX01_1716"/>
<dbReference type="PANTHER" id="PTHR12677">
    <property type="entry name" value="GOLGI APPARATUS MEMBRANE PROTEIN TVP38-RELATED"/>
    <property type="match status" value="1"/>
</dbReference>
<dbReference type="EMBL" id="CP009654">
    <property type="protein sequence ID" value="APC96583.1"/>
    <property type="molecule type" value="Genomic_DNA"/>
</dbReference>
<evidence type="ECO:0000313" key="8">
    <source>
        <dbReference type="EMBL" id="APC96583.1"/>
    </source>
</evidence>
<dbReference type="Pfam" id="PF09335">
    <property type="entry name" value="VTT_dom"/>
    <property type="match status" value="1"/>
</dbReference>
<feature type="transmembrane region" description="Helical" evidence="6">
    <location>
        <begin position="209"/>
        <end position="227"/>
    </location>
</feature>
<gene>
    <name evidence="8" type="ORF">KX01_1716</name>
</gene>
<evidence type="ECO:0000256" key="3">
    <source>
        <dbReference type="ARBA" id="ARBA00022692"/>
    </source>
</evidence>
<evidence type="ECO:0000256" key="1">
    <source>
        <dbReference type="ARBA" id="ARBA00004651"/>
    </source>
</evidence>
<name>A0A1J0KSA4_9GAMM</name>
<evidence type="ECO:0000256" key="5">
    <source>
        <dbReference type="ARBA" id="ARBA00023136"/>
    </source>
</evidence>
<evidence type="ECO:0000259" key="7">
    <source>
        <dbReference type="Pfam" id="PF09335"/>
    </source>
</evidence>
<comment type="subcellular location">
    <subcellularLocation>
        <location evidence="1 6">Cell membrane</location>
        <topology evidence="1 6">Multi-pass membrane protein</topology>
    </subcellularLocation>
</comment>
<dbReference type="Proteomes" id="UP000182521">
    <property type="component" value="Chromosome"/>
</dbReference>
<sequence>MYKKLLSQSFIRRISIIIFLLSGLILFFILNGSKYFSLENLGNTYKHIDVYVKANYIFSALIFASIYIATVFFSIPIKPILKMIAGLLFGLWLGFTVCLISATTGAMLAFLFIKYSWGEVSSKPKYRIVSKFKSLVENNPITILFVSRLLPIPFFVPNILAGILKIKNTIFLFTTLIGIVPVTFIYVWFGTHLEKTVLKGNVDNFIDTKFILAISILGILALVPLLFRKKL</sequence>
<reference evidence="9" key="1">
    <citation type="submission" date="2014-10" db="EMBL/GenBank/DDBJ databases">
        <authorList>
            <person name="Kuske C.R."/>
            <person name="Challacombe J.F."/>
            <person name="Daligault H.E."/>
            <person name="Davenport K.W."/>
            <person name="Johnson S.L."/>
            <person name="Siddaramappa S."/>
            <person name="Petersen J.M."/>
        </authorList>
    </citation>
    <scope>NUCLEOTIDE SEQUENCE [LARGE SCALE GENOMIC DNA]</scope>
    <source>
        <strain evidence="9">CA97-1460</strain>
    </source>
</reference>
<feature type="transmembrane region" description="Helical" evidence="6">
    <location>
        <begin position="141"/>
        <end position="163"/>
    </location>
</feature>